<dbReference type="Proteomes" id="UP001159363">
    <property type="component" value="Chromosome X"/>
</dbReference>
<sequence length="105" mass="11749">MDVNTAAVSGTVSSGGGHAHLEEVLAAMDVPVLSFKAFHKYHNILCDRQLWEKYRLRLLKRLGLQRKRGEVHSESILMIKVVADGCWSKRSYRTNYTALSGVACT</sequence>
<evidence type="ECO:0000313" key="3">
    <source>
        <dbReference type="Proteomes" id="UP001159363"/>
    </source>
</evidence>
<evidence type="ECO:0000259" key="1">
    <source>
        <dbReference type="Pfam" id="PF20700"/>
    </source>
</evidence>
<keyword evidence="3" id="KW-1185">Reference proteome</keyword>
<dbReference type="Pfam" id="PF20700">
    <property type="entry name" value="Mutator"/>
    <property type="match status" value="1"/>
</dbReference>
<gene>
    <name evidence="2" type="ORF">PR048_013182</name>
</gene>
<name>A0ABQ9HRF1_9NEOP</name>
<organism evidence="2 3">
    <name type="scientific">Dryococelus australis</name>
    <dbReference type="NCBI Taxonomy" id="614101"/>
    <lineage>
        <taxon>Eukaryota</taxon>
        <taxon>Metazoa</taxon>
        <taxon>Ecdysozoa</taxon>
        <taxon>Arthropoda</taxon>
        <taxon>Hexapoda</taxon>
        <taxon>Insecta</taxon>
        <taxon>Pterygota</taxon>
        <taxon>Neoptera</taxon>
        <taxon>Polyneoptera</taxon>
        <taxon>Phasmatodea</taxon>
        <taxon>Verophasmatodea</taxon>
        <taxon>Anareolatae</taxon>
        <taxon>Phasmatidae</taxon>
        <taxon>Eurycanthinae</taxon>
        <taxon>Dryococelus</taxon>
    </lineage>
</organism>
<reference evidence="2 3" key="1">
    <citation type="submission" date="2023-02" db="EMBL/GenBank/DDBJ databases">
        <title>LHISI_Scaffold_Assembly.</title>
        <authorList>
            <person name="Stuart O.P."/>
            <person name="Cleave R."/>
            <person name="Magrath M.J.L."/>
            <person name="Mikheyev A.S."/>
        </authorList>
    </citation>
    <scope>NUCLEOTIDE SEQUENCE [LARGE SCALE GENOMIC DNA]</scope>
    <source>
        <strain evidence="2">Daus_M_001</strain>
        <tissue evidence="2">Leg muscle</tissue>
    </source>
</reference>
<dbReference type="InterPro" id="IPR049012">
    <property type="entry name" value="Mutator_transp_dom"/>
</dbReference>
<feature type="domain" description="Mutator-like transposase" evidence="1">
    <location>
        <begin position="2"/>
        <end position="104"/>
    </location>
</feature>
<accession>A0ABQ9HRF1</accession>
<proteinExistence type="predicted"/>
<dbReference type="EMBL" id="JARBHB010000004">
    <property type="protein sequence ID" value="KAJ8886968.1"/>
    <property type="molecule type" value="Genomic_DNA"/>
</dbReference>
<comment type="caution">
    <text evidence="2">The sequence shown here is derived from an EMBL/GenBank/DDBJ whole genome shotgun (WGS) entry which is preliminary data.</text>
</comment>
<protein>
    <recommendedName>
        <fullName evidence="1">Mutator-like transposase domain-containing protein</fullName>
    </recommendedName>
</protein>
<evidence type="ECO:0000313" key="2">
    <source>
        <dbReference type="EMBL" id="KAJ8886968.1"/>
    </source>
</evidence>